<dbReference type="eggNOG" id="ENOG502Z9IH">
    <property type="taxonomic scope" value="Bacteria"/>
</dbReference>
<proteinExistence type="predicted"/>
<dbReference type="AlphaFoldDB" id="B7GM91"/>
<dbReference type="InterPro" id="IPR030911">
    <property type="entry name" value="Sec_acc_SLAP"/>
</dbReference>
<name>B7GM91_ANOFW</name>
<dbReference type="HOGENOM" id="CLU_078151_0_0_9"/>
<dbReference type="Proteomes" id="UP000000742">
    <property type="component" value="Chromosome"/>
</dbReference>
<protein>
    <submittedName>
        <fullName evidence="1">Uncharacterized conserved protein</fullName>
    </submittedName>
</protein>
<organism evidence="1 2">
    <name type="scientific">Anoxybacillus flavithermus (strain DSM 21510 / WK1)</name>
    <dbReference type="NCBI Taxonomy" id="491915"/>
    <lineage>
        <taxon>Bacteria</taxon>
        <taxon>Bacillati</taxon>
        <taxon>Bacillota</taxon>
        <taxon>Bacilli</taxon>
        <taxon>Bacillales</taxon>
        <taxon>Anoxybacillaceae</taxon>
        <taxon>Anoxybacillus</taxon>
    </lineage>
</organism>
<evidence type="ECO:0000313" key="2">
    <source>
        <dbReference type="Proteomes" id="UP000000742"/>
    </source>
</evidence>
<dbReference type="InterPro" id="IPR030910">
    <property type="entry name" value="SLAP_dom"/>
</dbReference>
<sequence>MLPNNLPSSYHNKEGDGTMLPFFKKKKQGEDSTVQAEQLFDGASEQQDEDVHTTLSIHPLMSLTTEQKYYFQYVNNELPPLKKNQVSLSGIEWKKDGDRYIVTAFVRNALDKAIRFDHMPLLFIGPDGKVIGRKIFPMNELGDILPKSSRPWRFVFTTNDLYTEDIPETGWKLAFELQKPHQLDLEESWQRHLKEEDKQKLEQLVRSLTPPKQEEVNVMGLQALINNEGNLVVTLLIRNGSNKNITFEQLPLVIEDASGEVVARGAFTLNLEVKANTSKPWTFIFPKSLLQKDECDFSTWRVYIPQ</sequence>
<dbReference type="NCBIfam" id="TIGR04399">
    <property type="entry name" value="acc_Sec_SLAP"/>
    <property type="match status" value="1"/>
</dbReference>
<gene>
    <name evidence="1" type="ordered locus">Aflv_2640</name>
</gene>
<accession>B7GM91</accession>
<evidence type="ECO:0000313" key="1">
    <source>
        <dbReference type="EMBL" id="ACJ34993.1"/>
    </source>
</evidence>
<dbReference type="STRING" id="491915.Aflv_2640"/>
<dbReference type="EMBL" id="CP000922">
    <property type="protein sequence ID" value="ACJ34993.1"/>
    <property type="molecule type" value="Genomic_DNA"/>
</dbReference>
<reference evidence="1 2" key="1">
    <citation type="journal article" date="2008" name="Genome Biol.">
        <title>Encapsulated in silica: genome, proteome and physiology of the thermophilic bacterium Anoxybacillus flavithermus WK1.</title>
        <authorList>
            <person name="Saw J.H."/>
            <person name="Mountain B.W."/>
            <person name="Feng L."/>
            <person name="Omelchenko M.V."/>
            <person name="Hou S."/>
            <person name="Saito J.A."/>
            <person name="Stott M.B."/>
            <person name="Li D."/>
            <person name="Zhao G."/>
            <person name="Wu J."/>
            <person name="Galperin M.Y."/>
            <person name="Koonin E.V."/>
            <person name="Makarova K.S."/>
            <person name="Wolf Y.I."/>
            <person name="Rigden D.J."/>
            <person name="Dunfield P.F."/>
            <person name="Wang L."/>
            <person name="Alam M."/>
        </authorList>
    </citation>
    <scope>NUCLEOTIDE SEQUENCE [LARGE SCALE GENOMIC DNA]</scope>
    <source>
        <strain evidence="2">DSM 21510 / WK1</strain>
    </source>
</reference>
<dbReference type="NCBIfam" id="TIGR04398">
    <property type="entry name" value="SLAP_DUP"/>
    <property type="match status" value="2"/>
</dbReference>
<dbReference type="KEGG" id="afl:Aflv_2640"/>